<protein>
    <submittedName>
        <fullName evidence="1">Uncharacterized protein</fullName>
    </submittedName>
</protein>
<sequence length="139" mass="15360">MAHTRILSTGVGHTPKGFLSLHCTSEQQATPHSSGRVIAKGESGISLQVKCRSCGADSVYQMEQLPQGYQVYQVRITGEDGPHLPKELRPLPYLEESFSVVAVSAQDAHERAEFAHSLRLAGHLTQYYIDGTLHLDERF</sequence>
<dbReference type="AlphaFoldDB" id="A0A1M6J2N7"/>
<dbReference type="RefSeq" id="WP_143164162.1">
    <property type="nucleotide sequence ID" value="NZ_FQYN01000006.1"/>
</dbReference>
<accession>A0A1M6J2N7</accession>
<dbReference type="OrthoDB" id="883200at2"/>
<evidence type="ECO:0000313" key="2">
    <source>
        <dbReference type="Proteomes" id="UP000184418"/>
    </source>
</evidence>
<gene>
    <name evidence="1" type="ORF">SAMN02745146_3069</name>
</gene>
<proteinExistence type="predicted"/>
<dbReference type="Proteomes" id="UP000184418">
    <property type="component" value="Unassembled WGS sequence"/>
</dbReference>
<organism evidence="1 2">
    <name type="scientific">Hymenobacter daecheongensis DSM 21074</name>
    <dbReference type="NCBI Taxonomy" id="1121955"/>
    <lineage>
        <taxon>Bacteria</taxon>
        <taxon>Pseudomonadati</taxon>
        <taxon>Bacteroidota</taxon>
        <taxon>Cytophagia</taxon>
        <taxon>Cytophagales</taxon>
        <taxon>Hymenobacteraceae</taxon>
        <taxon>Hymenobacter</taxon>
    </lineage>
</organism>
<evidence type="ECO:0000313" key="1">
    <source>
        <dbReference type="EMBL" id="SHJ40948.1"/>
    </source>
</evidence>
<reference evidence="1 2" key="1">
    <citation type="submission" date="2016-11" db="EMBL/GenBank/DDBJ databases">
        <authorList>
            <person name="Jaros S."/>
            <person name="Januszkiewicz K."/>
            <person name="Wedrychowicz H."/>
        </authorList>
    </citation>
    <scope>NUCLEOTIDE SEQUENCE [LARGE SCALE GENOMIC DNA]</scope>
    <source>
        <strain evidence="1 2">DSM 21074</strain>
    </source>
</reference>
<dbReference type="EMBL" id="FQYN01000006">
    <property type="protein sequence ID" value="SHJ40948.1"/>
    <property type="molecule type" value="Genomic_DNA"/>
</dbReference>
<keyword evidence="2" id="KW-1185">Reference proteome</keyword>
<name>A0A1M6J2N7_9BACT</name>